<evidence type="ECO:0000313" key="1">
    <source>
        <dbReference type="EMBL" id="KIJ35314.1"/>
    </source>
</evidence>
<evidence type="ECO:0000313" key="2">
    <source>
        <dbReference type="Proteomes" id="UP000054279"/>
    </source>
</evidence>
<dbReference type="AlphaFoldDB" id="A0A0C9UKD4"/>
<dbReference type="EMBL" id="KN837190">
    <property type="protein sequence ID" value="KIJ35314.1"/>
    <property type="molecule type" value="Genomic_DNA"/>
</dbReference>
<gene>
    <name evidence="1" type="ORF">M422DRAFT_34740</name>
</gene>
<dbReference type="Proteomes" id="UP000054279">
    <property type="component" value="Unassembled WGS sequence"/>
</dbReference>
<protein>
    <submittedName>
        <fullName evidence="1">Uncharacterized protein</fullName>
    </submittedName>
</protein>
<reference evidence="1 2" key="1">
    <citation type="submission" date="2014-06" db="EMBL/GenBank/DDBJ databases">
        <title>Evolutionary Origins and Diversification of the Mycorrhizal Mutualists.</title>
        <authorList>
            <consortium name="DOE Joint Genome Institute"/>
            <consortium name="Mycorrhizal Genomics Consortium"/>
            <person name="Kohler A."/>
            <person name="Kuo A."/>
            <person name="Nagy L.G."/>
            <person name="Floudas D."/>
            <person name="Copeland A."/>
            <person name="Barry K.W."/>
            <person name="Cichocki N."/>
            <person name="Veneault-Fourrey C."/>
            <person name="LaButti K."/>
            <person name="Lindquist E.A."/>
            <person name="Lipzen A."/>
            <person name="Lundell T."/>
            <person name="Morin E."/>
            <person name="Murat C."/>
            <person name="Riley R."/>
            <person name="Ohm R."/>
            <person name="Sun H."/>
            <person name="Tunlid A."/>
            <person name="Henrissat B."/>
            <person name="Grigoriev I.V."/>
            <person name="Hibbett D.S."/>
            <person name="Martin F."/>
        </authorList>
    </citation>
    <scope>NUCLEOTIDE SEQUENCE [LARGE SCALE GENOMIC DNA]</scope>
    <source>
        <strain evidence="1 2">SS14</strain>
    </source>
</reference>
<feature type="non-terminal residue" evidence="1">
    <location>
        <position position="71"/>
    </location>
</feature>
<organism evidence="1 2">
    <name type="scientific">Sphaerobolus stellatus (strain SS14)</name>
    <dbReference type="NCBI Taxonomy" id="990650"/>
    <lineage>
        <taxon>Eukaryota</taxon>
        <taxon>Fungi</taxon>
        <taxon>Dikarya</taxon>
        <taxon>Basidiomycota</taxon>
        <taxon>Agaricomycotina</taxon>
        <taxon>Agaricomycetes</taxon>
        <taxon>Phallomycetidae</taxon>
        <taxon>Geastrales</taxon>
        <taxon>Sphaerobolaceae</taxon>
        <taxon>Sphaerobolus</taxon>
    </lineage>
</organism>
<sequence length="71" mass="8032">MDLQRFPLIFITPPCSFPSILLIPSTLYDKSKRLTGCADSNSDDGKALNDDFAHVTTFYSVLSRLHLFENH</sequence>
<keyword evidence="2" id="KW-1185">Reference proteome</keyword>
<dbReference type="HOGENOM" id="CLU_2783006_0_0_1"/>
<accession>A0A0C9UKD4</accession>
<name>A0A0C9UKD4_SPHS4</name>
<proteinExistence type="predicted"/>